<dbReference type="SUPFAM" id="SSF56112">
    <property type="entry name" value="Protein kinase-like (PK-like)"/>
    <property type="match status" value="1"/>
</dbReference>
<dbReference type="Gene3D" id="3.30.200.20">
    <property type="entry name" value="Phosphorylase Kinase, domain 1"/>
    <property type="match status" value="1"/>
</dbReference>
<feature type="region of interest" description="Disordered" evidence="3">
    <location>
        <begin position="383"/>
        <end position="435"/>
    </location>
</feature>
<evidence type="ECO:0000256" key="2">
    <source>
        <dbReference type="ARBA" id="ARBA00022840"/>
    </source>
</evidence>
<dbReference type="PROSITE" id="PS50011">
    <property type="entry name" value="PROTEIN_KINASE_DOM"/>
    <property type="match status" value="1"/>
</dbReference>
<dbReference type="AlphaFoldDB" id="A0A9N8DJB4"/>
<accession>A0A9N8DJB4</accession>
<feature type="domain" description="Protein kinase" evidence="4">
    <location>
        <begin position="64"/>
        <end position="358"/>
    </location>
</feature>
<sequence>MTSQEEKKMERMGSNVSSAVGGSMSLEQIAELEVEMGEISQKAADRFDRETRLPKLRFEIITHAKPLGYLGAGGFCRVYRVRLDNKKVVARKGLKDSIKTQRHVFKQGAVDMVTEAKLLNALSHPNILGLEGVSTDNWKDSYLNGQSFYLYLDRLSGDVRERFEHWEDTKENSSISSHLVKRLETIAIPIAKAVAYLHERHIIFRDLKPANMGIDMHNVVKLCDFGFAREIIDPEKKLTGYVGTPLYMSPEVALSERYGFPADVYSYAMFLFECISLTKPCIEMIRADDPKHFEQKVVHENYRPPLTQTKLFTEKLQAVLSKSWDRNPSVRPTMEEAAIQLEEATAEIAAVIKERSWFPSWTLSTTNTGDNTWATSTYLKFGASPKAHNNENHKNIKPTKQQQPPAPPQQRQPQQQQNGTISKPKRRINVSTFRF</sequence>
<dbReference type="GO" id="GO:0005524">
    <property type="term" value="F:ATP binding"/>
    <property type="evidence" value="ECO:0007669"/>
    <property type="project" value="UniProtKB-KW"/>
</dbReference>
<keyword evidence="1" id="KW-0547">Nucleotide-binding</keyword>
<dbReference type="EMBL" id="CAICTM010000174">
    <property type="protein sequence ID" value="CAB9503737.1"/>
    <property type="molecule type" value="Genomic_DNA"/>
</dbReference>
<evidence type="ECO:0000313" key="6">
    <source>
        <dbReference type="Proteomes" id="UP001153069"/>
    </source>
</evidence>
<gene>
    <name evidence="5" type="ORF">SEMRO_175_G076910.1</name>
</gene>
<dbReference type="InterPro" id="IPR051681">
    <property type="entry name" value="Ser/Thr_Kinases-Pseudokinases"/>
</dbReference>
<feature type="region of interest" description="Disordered" evidence="3">
    <location>
        <begin position="1"/>
        <end position="20"/>
    </location>
</feature>
<dbReference type="InterPro" id="IPR011009">
    <property type="entry name" value="Kinase-like_dom_sf"/>
</dbReference>
<evidence type="ECO:0000256" key="3">
    <source>
        <dbReference type="SAM" id="MobiDB-lite"/>
    </source>
</evidence>
<keyword evidence="5" id="KW-0808">Transferase</keyword>
<dbReference type="Proteomes" id="UP001153069">
    <property type="component" value="Unassembled WGS sequence"/>
</dbReference>
<dbReference type="PANTHER" id="PTHR44329">
    <property type="entry name" value="SERINE/THREONINE-PROTEIN KINASE TNNI3K-RELATED"/>
    <property type="match status" value="1"/>
</dbReference>
<protein>
    <submittedName>
        <fullName evidence="5">Mitogen-activated protein kinase HOG1</fullName>
    </submittedName>
</protein>
<proteinExistence type="predicted"/>
<dbReference type="Gene3D" id="1.10.510.10">
    <property type="entry name" value="Transferase(Phosphotransferase) domain 1"/>
    <property type="match status" value="1"/>
</dbReference>
<keyword evidence="6" id="KW-1185">Reference proteome</keyword>
<organism evidence="5 6">
    <name type="scientific">Seminavis robusta</name>
    <dbReference type="NCBI Taxonomy" id="568900"/>
    <lineage>
        <taxon>Eukaryota</taxon>
        <taxon>Sar</taxon>
        <taxon>Stramenopiles</taxon>
        <taxon>Ochrophyta</taxon>
        <taxon>Bacillariophyta</taxon>
        <taxon>Bacillariophyceae</taxon>
        <taxon>Bacillariophycidae</taxon>
        <taxon>Naviculales</taxon>
        <taxon>Naviculaceae</taxon>
        <taxon>Seminavis</taxon>
    </lineage>
</organism>
<dbReference type="Pfam" id="PF00069">
    <property type="entry name" value="Pkinase"/>
    <property type="match status" value="1"/>
</dbReference>
<keyword evidence="5" id="KW-0418">Kinase</keyword>
<reference evidence="5" key="1">
    <citation type="submission" date="2020-06" db="EMBL/GenBank/DDBJ databases">
        <authorList>
            <consortium name="Plant Systems Biology data submission"/>
        </authorList>
    </citation>
    <scope>NUCLEOTIDE SEQUENCE</scope>
    <source>
        <strain evidence="5">D6</strain>
    </source>
</reference>
<evidence type="ECO:0000256" key="1">
    <source>
        <dbReference type="ARBA" id="ARBA00022741"/>
    </source>
</evidence>
<dbReference type="PANTHER" id="PTHR44329:SF298">
    <property type="entry name" value="MIXED LINEAGE KINASE DOMAIN-LIKE PROTEIN"/>
    <property type="match status" value="1"/>
</dbReference>
<evidence type="ECO:0000259" key="4">
    <source>
        <dbReference type="PROSITE" id="PS50011"/>
    </source>
</evidence>
<feature type="compositionally biased region" description="Basic and acidic residues" evidence="3">
    <location>
        <begin position="1"/>
        <end position="11"/>
    </location>
</feature>
<keyword evidence="2" id="KW-0067">ATP-binding</keyword>
<comment type="caution">
    <text evidence="5">The sequence shown here is derived from an EMBL/GenBank/DDBJ whole genome shotgun (WGS) entry which is preliminary data.</text>
</comment>
<dbReference type="OrthoDB" id="122279at2759"/>
<dbReference type="InterPro" id="IPR000719">
    <property type="entry name" value="Prot_kinase_dom"/>
</dbReference>
<dbReference type="SMART" id="SM00220">
    <property type="entry name" value="S_TKc"/>
    <property type="match status" value="1"/>
</dbReference>
<dbReference type="GO" id="GO:0004674">
    <property type="term" value="F:protein serine/threonine kinase activity"/>
    <property type="evidence" value="ECO:0007669"/>
    <property type="project" value="TreeGrafter"/>
</dbReference>
<evidence type="ECO:0000313" key="5">
    <source>
        <dbReference type="EMBL" id="CAB9503737.1"/>
    </source>
</evidence>
<name>A0A9N8DJB4_9STRA</name>